<organism evidence="6 7">
    <name type="scientific">Pseudolycoriella hygida</name>
    <dbReference type="NCBI Taxonomy" id="35572"/>
    <lineage>
        <taxon>Eukaryota</taxon>
        <taxon>Metazoa</taxon>
        <taxon>Ecdysozoa</taxon>
        <taxon>Arthropoda</taxon>
        <taxon>Hexapoda</taxon>
        <taxon>Insecta</taxon>
        <taxon>Pterygota</taxon>
        <taxon>Neoptera</taxon>
        <taxon>Endopterygota</taxon>
        <taxon>Diptera</taxon>
        <taxon>Nematocera</taxon>
        <taxon>Sciaroidea</taxon>
        <taxon>Sciaridae</taxon>
        <taxon>Pseudolycoriella</taxon>
    </lineage>
</organism>
<keyword evidence="3" id="KW-0548">Nucleotidyltransferase</keyword>
<dbReference type="Proteomes" id="UP001151699">
    <property type="component" value="Chromosome C"/>
</dbReference>
<evidence type="ECO:0000313" key="6">
    <source>
        <dbReference type="EMBL" id="KAJ6634990.1"/>
    </source>
</evidence>
<accession>A0A9Q0RUT7</accession>
<dbReference type="SUPFAM" id="SSF81891">
    <property type="entry name" value="Poly A polymerase C-terminal region-like"/>
    <property type="match status" value="1"/>
</dbReference>
<proteinExistence type="predicted"/>
<dbReference type="PANTHER" id="PTHR46173">
    <property type="entry name" value="CCA TRNA NUCLEOTIDYLTRANSFERASE 1, MITOCHONDRIAL"/>
    <property type="match status" value="1"/>
</dbReference>
<evidence type="ECO:0000313" key="7">
    <source>
        <dbReference type="Proteomes" id="UP001151699"/>
    </source>
</evidence>
<comment type="caution">
    <text evidence="6">The sequence shown here is derived from an EMBL/GenBank/DDBJ whole genome shotgun (WGS) entry which is preliminary data.</text>
</comment>
<sequence length="263" mass="30568">MPCFRSLQCKVETTVTRIPPDAVLTKIIWNLDRSCGLFLVTALLLGYDNKIYHYDNTFEQLIQCLSETDSSIKADYNRILVYFRLFGRIMSDKCTPDKRTMNIIKANISGLDEVPGNKIWAELEAILGEATRFKIMRFIFKCGGFKHIGLPANANFDEFKNMGRRVNACKAKMFPITFMCSFINTHEEAVTMNQRLSMPAYERNLALFIVKYKAKTKNIDDFNYFRSLYSKTTILNNIAIKEYVLELLKYHNKSQIYYQIESP</sequence>
<dbReference type="EMBL" id="WJQU01000004">
    <property type="protein sequence ID" value="KAJ6634990.1"/>
    <property type="molecule type" value="Genomic_DNA"/>
</dbReference>
<comment type="cofactor">
    <cofactor evidence="1">
        <name>Mg(2+)</name>
        <dbReference type="ChEBI" id="CHEBI:18420"/>
    </cofactor>
</comment>
<dbReference type="GO" id="GO:0005739">
    <property type="term" value="C:mitochondrion"/>
    <property type="evidence" value="ECO:0007669"/>
    <property type="project" value="TreeGrafter"/>
</dbReference>
<dbReference type="GO" id="GO:0001680">
    <property type="term" value="P:tRNA 3'-terminal CCA addition"/>
    <property type="evidence" value="ECO:0007669"/>
    <property type="project" value="TreeGrafter"/>
</dbReference>
<dbReference type="GO" id="GO:1990180">
    <property type="term" value="P:mitochondrial tRNA 3'-end processing"/>
    <property type="evidence" value="ECO:0007669"/>
    <property type="project" value="TreeGrafter"/>
</dbReference>
<keyword evidence="4" id="KW-0479">Metal-binding</keyword>
<reference evidence="6" key="1">
    <citation type="submission" date="2022-07" db="EMBL/GenBank/DDBJ databases">
        <authorList>
            <person name="Trinca V."/>
            <person name="Uliana J.V.C."/>
            <person name="Torres T.T."/>
            <person name="Ward R.J."/>
            <person name="Monesi N."/>
        </authorList>
    </citation>
    <scope>NUCLEOTIDE SEQUENCE</scope>
    <source>
        <strain evidence="6">HSMRA1968</strain>
        <tissue evidence="6">Whole embryos</tissue>
    </source>
</reference>
<dbReference type="AlphaFoldDB" id="A0A9Q0RUT7"/>
<gene>
    <name evidence="6" type="primary">Trnt1</name>
    <name evidence="6" type="ORF">Bhyg_13572</name>
</gene>
<keyword evidence="3" id="KW-0808">Transferase</keyword>
<evidence type="ECO:0000256" key="1">
    <source>
        <dbReference type="ARBA" id="ARBA00001946"/>
    </source>
</evidence>
<keyword evidence="7" id="KW-1185">Reference proteome</keyword>
<keyword evidence="2" id="KW-0819">tRNA processing</keyword>
<protein>
    <submittedName>
        <fullName evidence="6">CCA tRNA nucleotidyltransferase 1, mitochondrial</fullName>
    </submittedName>
</protein>
<dbReference type="InterPro" id="IPR050264">
    <property type="entry name" value="Bact_CCA-adding_enz_type3_sf"/>
</dbReference>
<evidence type="ECO:0000256" key="4">
    <source>
        <dbReference type="ARBA" id="ARBA00022723"/>
    </source>
</evidence>
<dbReference type="Gene3D" id="1.10.3090.10">
    <property type="entry name" value="cca-adding enzyme, domain 2"/>
    <property type="match status" value="1"/>
</dbReference>
<evidence type="ECO:0000256" key="5">
    <source>
        <dbReference type="ARBA" id="ARBA00022842"/>
    </source>
</evidence>
<evidence type="ECO:0000256" key="3">
    <source>
        <dbReference type="ARBA" id="ARBA00022695"/>
    </source>
</evidence>
<dbReference type="PANTHER" id="PTHR46173:SF1">
    <property type="entry name" value="CCA TRNA NUCLEOTIDYLTRANSFERASE 1, MITOCHONDRIAL"/>
    <property type="match status" value="1"/>
</dbReference>
<dbReference type="OrthoDB" id="445712at2759"/>
<keyword evidence="5" id="KW-0460">Magnesium</keyword>
<dbReference type="GO" id="GO:0016779">
    <property type="term" value="F:nucleotidyltransferase activity"/>
    <property type="evidence" value="ECO:0007669"/>
    <property type="project" value="UniProtKB-KW"/>
</dbReference>
<evidence type="ECO:0000256" key="2">
    <source>
        <dbReference type="ARBA" id="ARBA00022694"/>
    </source>
</evidence>
<feature type="non-terminal residue" evidence="6">
    <location>
        <position position="1"/>
    </location>
</feature>
<dbReference type="GO" id="GO:0046872">
    <property type="term" value="F:metal ion binding"/>
    <property type="evidence" value="ECO:0007669"/>
    <property type="project" value="UniProtKB-KW"/>
</dbReference>
<name>A0A9Q0RUT7_9DIPT</name>
<dbReference type="GO" id="GO:0000049">
    <property type="term" value="F:tRNA binding"/>
    <property type="evidence" value="ECO:0007669"/>
    <property type="project" value="TreeGrafter"/>
</dbReference>